<feature type="compositionally biased region" description="Polar residues" evidence="1">
    <location>
        <begin position="257"/>
        <end position="269"/>
    </location>
</feature>
<reference evidence="3" key="1">
    <citation type="journal article" date="2021" name="Proc. Natl. Acad. Sci. U.S.A.">
        <title>Three genomes in the algal genus Volvox reveal the fate of a haploid sex-determining region after a transition to homothallism.</title>
        <authorList>
            <person name="Yamamoto K."/>
            <person name="Hamaji T."/>
            <person name="Kawai-Toyooka H."/>
            <person name="Matsuzaki R."/>
            <person name="Takahashi F."/>
            <person name="Nishimura Y."/>
            <person name="Kawachi M."/>
            <person name="Noguchi H."/>
            <person name="Minakuchi Y."/>
            <person name="Umen J.G."/>
            <person name="Toyoda A."/>
            <person name="Nozaki H."/>
        </authorList>
    </citation>
    <scope>NUCLEOTIDE SEQUENCE</scope>
    <source>
        <strain evidence="3">NIES-3786</strain>
    </source>
</reference>
<feature type="chain" id="PRO_5035265603" description="Saposin B-type domain-containing protein" evidence="2">
    <location>
        <begin position="25"/>
        <end position="312"/>
    </location>
</feature>
<feature type="region of interest" description="Disordered" evidence="1">
    <location>
        <begin position="244"/>
        <end position="269"/>
    </location>
</feature>
<comment type="caution">
    <text evidence="3">The sequence shown here is derived from an EMBL/GenBank/DDBJ whole genome shotgun (WGS) entry which is preliminary data.</text>
</comment>
<evidence type="ECO:0000256" key="2">
    <source>
        <dbReference type="SAM" id="SignalP"/>
    </source>
</evidence>
<proteinExistence type="predicted"/>
<feature type="signal peptide" evidence="2">
    <location>
        <begin position="1"/>
        <end position="24"/>
    </location>
</feature>
<feature type="non-terminal residue" evidence="3">
    <location>
        <position position="1"/>
    </location>
</feature>
<organism evidence="3 4">
    <name type="scientific">Volvox reticuliferus</name>
    <dbReference type="NCBI Taxonomy" id="1737510"/>
    <lineage>
        <taxon>Eukaryota</taxon>
        <taxon>Viridiplantae</taxon>
        <taxon>Chlorophyta</taxon>
        <taxon>core chlorophytes</taxon>
        <taxon>Chlorophyceae</taxon>
        <taxon>CS clade</taxon>
        <taxon>Chlamydomonadales</taxon>
        <taxon>Volvocaceae</taxon>
        <taxon>Volvox</taxon>
    </lineage>
</organism>
<accession>A0A8J4C7T8</accession>
<gene>
    <name evidence="3" type="ORF">Vretifemale_6737</name>
</gene>
<keyword evidence="4" id="KW-1185">Reference proteome</keyword>
<evidence type="ECO:0008006" key="5">
    <source>
        <dbReference type="Google" id="ProtNLM"/>
    </source>
</evidence>
<dbReference type="EMBL" id="BNCP01000010">
    <property type="protein sequence ID" value="GIL77273.1"/>
    <property type="molecule type" value="Genomic_DNA"/>
</dbReference>
<dbReference type="OrthoDB" id="202851at2759"/>
<protein>
    <recommendedName>
        <fullName evidence="5">Saposin B-type domain-containing protein</fullName>
    </recommendedName>
</protein>
<keyword evidence="2" id="KW-0732">Signal</keyword>
<dbReference type="PANTHER" id="PTHR36058:SF1">
    <property type="entry name" value="NUCLEOPHOSMIN"/>
    <property type="match status" value="1"/>
</dbReference>
<name>A0A8J4C7T8_9CHLO</name>
<evidence type="ECO:0000313" key="3">
    <source>
        <dbReference type="EMBL" id="GIL77273.1"/>
    </source>
</evidence>
<dbReference type="PANTHER" id="PTHR36058">
    <property type="entry name" value="NUCLEOPHOSMIN"/>
    <property type="match status" value="1"/>
</dbReference>
<evidence type="ECO:0000313" key="4">
    <source>
        <dbReference type="Proteomes" id="UP000747110"/>
    </source>
</evidence>
<dbReference type="Proteomes" id="UP000747110">
    <property type="component" value="Unassembled WGS sequence"/>
</dbReference>
<evidence type="ECO:0000256" key="1">
    <source>
        <dbReference type="SAM" id="MobiDB-lite"/>
    </source>
</evidence>
<dbReference type="AlphaFoldDB" id="A0A8J4C7T8"/>
<sequence>HFHICMMVRLLYVLLFAFIAVASAQFGGPKRPKTKAPVNRDDIKYIKCKVCEAMAKEARNVVKELGELAGAKKINEADILERLEKMCNPDLNEGDWIAMYDIVKEGDILNLKDTGMVGRCKSKCRTIARTCELIAEDLDLTDLSAMLFKGKKRSAVTNWMCYDATDVCISKPPPVPADRPVGEPHEPLDEDEYRNIMMMRDMEAIGVSGSLYSRDTLTEELEEMQDMYGDDPDFAQVMKDTGMDSFASRKPDEEPTSGETAVDSSTMTKLQETAAKAAGDIKDGAAKLVEGAKKFMGKLFGGSKQDGKSGEL</sequence>